<sequence length="31" mass="3736">MKESNEVCGFLSLMQIWAWERIIPYNHHCSL</sequence>
<evidence type="ECO:0000313" key="2">
    <source>
        <dbReference type="Proteomes" id="UP001371456"/>
    </source>
</evidence>
<dbReference type="AlphaFoldDB" id="A0AAN8SZI7"/>
<reference evidence="1 2" key="1">
    <citation type="submission" date="2024-02" db="EMBL/GenBank/DDBJ databases">
        <title>de novo genome assembly of Solanum bulbocastanum strain 11H21.</title>
        <authorList>
            <person name="Hosaka A.J."/>
        </authorList>
    </citation>
    <scope>NUCLEOTIDE SEQUENCE [LARGE SCALE GENOMIC DNA]</scope>
    <source>
        <tissue evidence="1">Young leaves</tissue>
    </source>
</reference>
<comment type="caution">
    <text evidence="1">The sequence shown here is derived from an EMBL/GenBank/DDBJ whole genome shotgun (WGS) entry which is preliminary data.</text>
</comment>
<gene>
    <name evidence="1" type="ORF">RDI58_024182</name>
</gene>
<dbReference type="Proteomes" id="UP001371456">
    <property type="component" value="Unassembled WGS sequence"/>
</dbReference>
<dbReference type="EMBL" id="JBANQN010000010">
    <property type="protein sequence ID" value="KAK6777465.1"/>
    <property type="molecule type" value="Genomic_DNA"/>
</dbReference>
<keyword evidence="2" id="KW-1185">Reference proteome</keyword>
<protein>
    <submittedName>
        <fullName evidence="1">Uncharacterized protein</fullName>
    </submittedName>
</protein>
<evidence type="ECO:0000313" key="1">
    <source>
        <dbReference type="EMBL" id="KAK6777465.1"/>
    </source>
</evidence>
<organism evidence="1 2">
    <name type="scientific">Solanum bulbocastanum</name>
    <name type="common">Wild potato</name>
    <dbReference type="NCBI Taxonomy" id="147425"/>
    <lineage>
        <taxon>Eukaryota</taxon>
        <taxon>Viridiplantae</taxon>
        <taxon>Streptophyta</taxon>
        <taxon>Embryophyta</taxon>
        <taxon>Tracheophyta</taxon>
        <taxon>Spermatophyta</taxon>
        <taxon>Magnoliopsida</taxon>
        <taxon>eudicotyledons</taxon>
        <taxon>Gunneridae</taxon>
        <taxon>Pentapetalae</taxon>
        <taxon>asterids</taxon>
        <taxon>lamiids</taxon>
        <taxon>Solanales</taxon>
        <taxon>Solanaceae</taxon>
        <taxon>Solanoideae</taxon>
        <taxon>Solaneae</taxon>
        <taxon>Solanum</taxon>
    </lineage>
</organism>
<name>A0AAN8SZI7_SOLBU</name>
<accession>A0AAN8SZI7</accession>
<proteinExistence type="predicted"/>